<gene>
    <name evidence="1" type="ORF">KIN20_020111</name>
</gene>
<keyword evidence="2" id="KW-1185">Reference proteome</keyword>
<comment type="caution">
    <text evidence="1">The sequence shown here is derived from an EMBL/GenBank/DDBJ whole genome shotgun (WGS) entry which is preliminary data.</text>
</comment>
<dbReference type="EMBL" id="JAHQIW010004051">
    <property type="protein sequence ID" value="KAJ1360972.1"/>
    <property type="molecule type" value="Genomic_DNA"/>
</dbReference>
<feature type="non-terminal residue" evidence="1">
    <location>
        <position position="1"/>
    </location>
</feature>
<sequence>NMVLHQKMKTFGKPGRFVSPKLPIDTVADKLATAVDPNSPPQSKFHGKPQDQQLEISTDPMADIIAFCCTKPHLFKCFHV</sequence>
<organism evidence="1 2">
    <name type="scientific">Parelaphostrongylus tenuis</name>
    <name type="common">Meningeal worm</name>
    <dbReference type="NCBI Taxonomy" id="148309"/>
    <lineage>
        <taxon>Eukaryota</taxon>
        <taxon>Metazoa</taxon>
        <taxon>Ecdysozoa</taxon>
        <taxon>Nematoda</taxon>
        <taxon>Chromadorea</taxon>
        <taxon>Rhabditida</taxon>
        <taxon>Rhabditina</taxon>
        <taxon>Rhabditomorpha</taxon>
        <taxon>Strongyloidea</taxon>
        <taxon>Metastrongylidae</taxon>
        <taxon>Parelaphostrongylus</taxon>
    </lineage>
</organism>
<reference evidence="1" key="1">
    <citation type="submission" date="2021-06" db="EMBL/GenBank/DDBJ databases">
        <title>Parelaphostrongylus tenuis whole genome reference sequence.</title>
        <authorList>
            <person name="Garwood T.J."/>
            <person name="Larsen P.A."/>
            <person name="Fountain-Jones N.M."/>
            <person name="Garbe J.R."/>
            <person name="Macchietto M.G."/>
            <person name="Kania S.A."/>
            <person name="Gerhold R.W."/>
            <person name="Richards J.E."/>
            <person name="Wolf T.M."/>
        </authorList>
    </citation>
    <scope>NUCLEOTIDE SEQUENCE</scope>
    <source>
        <strain evidence="1">MNPRO001-30</strain>
        <tissue evidence="1">Meninges</tissue>
    </source>
</reference>
<name>A0AAD5QSZ6_PARTN</name>
<evidence type="ECO:0000313" key="2">
    <source>
        <dbReference type="Proteomes" id="UP001196413"/>
    </source>
</evidence>
<protein>
    <submittedName>
        <fullName evidence="1">Uncharacterized protein</fullName>
    </submittedName>
</protein>
<evidence type="ECO:0000313" key="1">
    <source>
        <dbReference type="EMBL" id="KAJ1360972.1"/>
    </source>
</evidence>
<dbReference type="AlphaFoldDB" id="A0AAD5QSZ6"/>
<proteinExistence type="predicted"/>
<accession>A0AAD5QSZ6</accession>
<dbReference type="Proteomes" id="UP001196413">
    <property type="component" value="Unassembled WGS sequence"/>
</dbReference>